<dbReference type="AlphaFoldDB" id="A0A4P7NIJ0"/>
<name>A0A4P7NIJ0_PYROR</name>
<organism evidence="1 2">
    <name type="scientific">Pyricularia oryzae</name>
    <name type="common">Rice blast fungus</name>
    <name type="synonym">Magnaporthe oryzae</name>
    <dbReference type="NCBI Taxonomy" id="318829"/>
    <lineage>
        <taxon>Eukaryota</taxon>
        <taxon>Fungi</taxon>
        <taxon>Dikarya</taxon>
        <taxon>Ascomycota</taxon>
        <taxon>Pezizomycotina</taxon>
        <taxon>Sordariomycetes</taxon>
        <taxon>Sordariomycetidae</taxon>
        <taxon>Magnaporthales</taxon>
        <taxon>Pyriculariaceae</taxon>
        <taxon>Pyricularia</taxon>
    </lineage>
</organism>
<accession>A0A4P7NIJ0</accession>
<sequence>MDDKEEAQGPVIPVFCTARIPIKTLEYFIQCNSAYETSESFRARFITGTSRDDVAIIDGVPEESFSSPCIGKTLQDVTNFWKENVDGLEGFASSVFILLDEHSEASLTCLAVAIDYTLEEGDDEAAAPVDVLKADFYVARGVLQLVALGVQSLHENRDPAVVLTRENFAMD</sequence>
<dbReference type="Proteomes" id="UP000294847">
    <property type="component" value="Chromosome 4"/>
</dbReference>
<dbReference type="EMBL" id="CP034207">
    <property type="protein sequence ID" value="QBZ61814.1"/>
    <property type="molecule type" value="Genomic_DNA"/>
</dbReference>
<proteinExistence type="predicted"/>
<protein>
    <submittedName>
        <fullName evidence="1">Uncharacterized protein</fullName>
    </submittedName>
</protein>
<evidence type="ECO:0000313" key="1">
    <source>
        <dbReference type="EMBL" id="QBZ61814.1"/>
    </source>
</evidence>
<reference evidence="1 2" key="1">
    <citation type="journal article" date="2019" name="Mol. Biol. Evol.">
        <title>Blast fungal genomes show frequent chromosomal changes, gene gains and losses, and effector gene turnover.</title>
        <authorList>
            <person name="Gomez Luciano L.B."/>
            <person name="Jason Tsai I."/>
            <person name="Chuma I."/>
            <person name="Tosa Y."/>
            <person name="Chen Y.H."/>
            <person name="Li J.Y."/>
            <person name="Li M.Y."/>
            <person name="Jade Lu M.Y."/>
            <person name="Nakayashiki H."/>
            <person name="Li W.H."/>
        </authorList>
    </citation>
    <scope>NUCLEOTIDE SEQUENCE [LARGE SCALE GENOMIC DNA]</scope>
    <source>
        <strain evidence="1">MZ5-1-6</strain>
    </source>
</reference>
<evidence type="ECO:0000313" key="2">
    <source>
        <dbReference type="Proteomes" id="UP000294847"/>
    </source>
</evidence>
<gene>
    <name evidence="1" type="ORF">PoMZ_08772</name>
</gene>